<dbReference type="EMBL" id="CH918863">
    <property type="protein sequence ID" value="EDW05175.1"/>
    <property type="molecule type" value="Genomic_DNA"/>
</dbReference>
<feature type="chain" id="PRO_5002810360" evidence="2">
    <location>
        <begin position="18"/>
        <end position="167"/>
    </location>
</feature>
<protein>
    <submittedName>
        <fullName evidence="3">GH11771</fullName>
    </submittedName>
</protein>
<feature type="signal peptide" evidence="2">
    <location>
        <begin position="1"/>
        <end position="17"/>
    </location>
</feature>
<feature type="coiled-coil region" evidence="1">
    <location>
        <begin position="44"/>
        <end position="71"/>
    </location>
</feature>
<evidence type="ECO:0000256" key="2">
    <source>
        <dbReference type="SAM" id="SignalP"/>
    </source>
</evidence>
<dbReference type="AlphaFoldDB" id="B4K2C0"/>
<keyword evidence="4" id="KW-1185">Reference proteome</keyword>
<keyword evidence="1" id="KW-0175">Coiled coil</keyword>
<reference evidence="3 4" key="1">
    <citation type="journal article" date="2007" name="Nature">
        <title>Evolution of genes and genomes on the Drosophila phylogeny.</title>
        <authorList>
            <consortium name="Drosophila 12 Genomes Consortium"/>
            <person name="Clark A.G."/>
            <person name="Eisen M.B."/>
            <person name="Smith D.R."/>
            <person name="Bergman C.M."/>
            <person name="Oliver B."/>
            <person name="Markow T.A."/>
            <person name="Kaufman T.C."/>
            <person name="Kellis M."/>
            <person name="Gelbart W."/>
            <person name="Iyer V.N."/>
            <person name="Pollard D.A."/>
            <person name="Sackton T.B."/>
            <person name="Larracuente A.M."/>
            <person name="Singh N.D."/>
            <person name="Abad J.P."/>
            <person name="Abt D.N."/>
            <person name="Adryan B."/>
            <person name="Aguade M."/>
            <person name="Akashi H."/>
            <person name="Anderson W.W."/>
            <person name="Aquadro C.F."/>
            <person name="Ardell D.H."/>
            <person name="Arguello R."/>
            <person name="Artieri C.G."/>
            <person name="Barbash D.A."/>
            <person name="Barker D."/>
            <person name="Barsanti P."/>
            <person name="Batterham P."/>
            <person name="Batzoglou S."/>
            <person name="Begun D."/>
            <person name="Bhutkar A."/>
            <person name="Blanco E."/>
            <person name="Bosak S.A."/>
            <person name="Bradley R.K."/>
            <person name="Brand A.D."/>
            <person name="Brent M.R."/>
            <person name="Brooks A.N."/>
            <person name="Brown R.H."/>
            <person name="Butlin R.K."/>
            <person name="Caggese C."/>
            <person name="Calvi B.R."/>
            <person name="Bernardo de Carvalho A."/>
            <person name="Caspi A."/>
            <person name="Castrezana S."/>
            <person name="Celniker S.E."/>
            <person name="Chang J.L."/>
            <person name="Chapple C."/>
            <person name="Chatterji S."/>
            <person name="Chinwalla A."/>
            <person name="Civetta A."/>
            <person name="Clifton S.W."/>
            <person name="Comeron J.M."/>
            <person name="Costello J.C."/>
            <person name="Coyne J.A."/>
            <person name="Daub J."/>
            <person name="David R.G."/>
            <person name="Delcher A.L."/>
            <person name="Delehaunty K."/>
            <person name="Do C.B."/>
            <person name="Ebling H."/>
            <person name="Edwards K."/>
            <person name="Eickbush T."/>
            <person name="Evans J.D."/>
            <person name="Filipski A."/>
            <person name="Findeiss S."/>
            <person name="Freyhult E."/>
            <person name="Fulton L."/>
            <person name="Fulton R."/>
            <person name="Garcia A.C."/>
            <person name="Gardiner A."/>
            <person name="Garfield D.A."/>
            <person name="Garvin B.E."/>
            <person name="Gibson G."/>
            <person name="Gilbert D."/>
            <person name="Gnerre S."/>
            <person name="Godfrey J."/>
            <person name="Good R."/>
            <person name="Gotea V."/>
            <person name="Gravely B."/>
            <person name="Greenberg A.J."/>
            <person name="Griffiths-Jones S."/>
            <person name="Gross S."/>
            <person name="Guigo R."/>
            <person name="Gustafson E.A."/>
            <person name="Haerty W."/>
            <person name="Hahn M.W."/>
            <person name="Halligan D.L."/>
            <person name="Halpern A.L."/>
            <person name="Halter G.M."/>
            <person name="Han M.V."/>
            <person name="Heger A."/>
            <person name="Hillier L."/>
            <person name="Hinrichs A.S."/>
            <person name="Holmes I."/>
            <person name="Hoskins R.A."/>
            <person name="Hubisz M.J."/>
            <person name="Hultmark D."/>
            <person name="Huntley M.A."/>
            <person name="Jaffe D.B."/>
            <person name="Jagadeeshan S."/>
            <person name="Jeck W.R."/>
            <person name="Johnson J."/>
            <person name="Jones C.D."/>
            <person name="Jordan W.C."/>
            <person name="Karpen G.H."/>
            <person name="Kataoka E."/>
            <person name="Keightley P.D."/>
            <person name="Kheradpour P."/>
            <person name="Kirkness E.F."/>
            <person name="Koerich L.B."/>
            <person name="Kristiansen K."/>
            <person name="Kudrna D."/>
            <person name="Kulathinal R.J."/>
            <person name="Kumar S."/>
            <person name="Kwok R."/>
            <person name="Lander E."/>
            <person name="Langley C.H."/>
            <person name="Lapoint R."/>
            <person name="Lazzaro B.P."/>
            <person name="Lee S.J."/>
            <person name="Levesque L."/>
            <person name="Li R."/>
            <person name="Lin C.F."/>
            <person name="Lin M.F."/>
            <person name="Lindblad-Toh K."/>
            <person name="Llopart A."/>
            <person name="Long M."/>
            <person name="Low L."/>
            <person name="Lozovsky E."/>
            <person name="Lu J."/>
            <person name="Luo M."/>
            <person name="Machado C.A."/>
            <person name="Makalowski W."/>
            <person name="Marzo M."/>
            <person name="Matsuda M."/>
            <person name="Matzkin L."/>
            <person name="McAllister B."/>
            <person name="McBride C.S."/>
            <person name="McKernan B."/>
            <person name="McKernan K."/>
            <person name="Mendez-Lago M."/>
            <person name="Minx P."/>
            <person name="Mollenhauer M.U."/>
            <person name="Montooth K."/>
            <person name="Mount S.M."/>
            <person name="Mu X."/>
            <person name="Myers E."/>
            <person name="Negre B."/>
            <person name="Newfeld S."/>
            <person name="Nielsen R."/>
            <person name="Noor M.A."/>
            <person name="O'Grady P."/>
            <person name="Pachter L."/>
            <person name="Papaceit M."/>
            <person name="Parisi M.J."/>
            <person name="Parisi M."/>
            <person name="Parts L."/>
            <person name="Pedersen J.S."/>
            <person name="Pesole G."/>
            <person name="Phillippy A.M."/>
            <person name="Ponting C.P."/>
            <person name="Pop M."/>
            <person name="Porcelli D."/>
            <person name="Powell J.R."/>
            <person name="Prohaska S."/>
            <person name="Pruitt K."/>
            <person name="Puig M."/>
            <person name="Quesneville H."/>
            <person name="Ram K.R."/>
            <person name="Rand D."/>
            <person name="Rasmussen M.D."/>
            <person name="Reed L.K."/>
            <person name="Reenan R."/>
            <person name="Reily A."/>
            <person name="Remington K.A."/>
            <person name="Rieger T.T."/>
            <person name="Ritchie M.G."/>
            <person name="Robin C."/>
            <person name="Rogers Y.H."/>
            <person name="Rohde C."/>
            <person name="Rozas J."/>
            <person name="Rubenfield M.J."/>
            <person name="Ruiz A."/>
            <person name="Russo S."/>
            <person name="Salzberg S.L."/>
            <person name="Sanchez-Gracia A."/>
            <person name="Saranga D.J."/>
            <person name="Sato H."/>
            <person name="Schaeffer S.W."/>
            <person name="Schatz M.C."/>
            <person name="Schlenke T."/>
            <person name="Schwartz R."/>
            <person name="Segarra C."/>
            <person name="Singh R.S."/>
            <person name="Sirot L."/>
            <person name="Sirota M."/>
            <person name="Sisneros N.B."/>
            <person name="Smith C.D."/>
            <person name="Smith T.F."/>
            <person name="Spieth J."/>
            <person name="Stage D.E."/>
            <person name="Stark A."/>
            <person name="Stephan W."/>
            <person name="Strausberg R.L."/>
            <person name="Strempel S."/>
            <person name="Sturgill D."/>
            <person name="Sutton G."/>
            <person name="Sutton G.G."/>
            <person name="Tao W."/>
            <person name="Teichmann S."/>
            <person name="Tobari Y.N."/>
            <person name="Tomimura Y."/>
            <person name="Tsolas J.M."/>
            <person name="Valente V.L."/>
            <person name="Venter E."/>
            <person name="Venter J.C."/>
            <person name="Vicario S."/>
            <person name="Vieira F.G."/>
            <person name="Vilella A.J."/>
            <person name="Villasante A."/>
            <person name="Walenz B."/>
            <person name="Wang J."/>
            <person name="Wasserman M."/>
            <person name="Watts T."/>
            <person name="Wilson D."/>
            <person name="Wilson R.K."/>
            <person name="Wing R.A."/>
            <person name="Wolfner M.F."/>
            <person name="Wong A."/>
            <person name="Wong G.K."/>
            <person name="Wu C.I."/>
            <person name="Wu G."/>
            <person name="Yamamoto D."/>
            <person name="Yang H.P."/>
            <person name="Yang S.P."/>
            <person name="Yorke J.A."/>
            <person name="Yoshida K."/>
            <person name="Zdobnov E."/>
            <person name="Zhang P."/>
            <person name="Zhang Y."/>
            <person name="Zimin A.V."/>
            <person name="Baldwin J."/>
            <person name="Abdouelleil A."/>
            <person name="Abdulkadir J."/>
            <person name="Abebe A."/>
            <person name="Abera B."/>
            <person name="Abreu J."/>
            <person name="Acer S.C."/>
            <person name="Aftuck L."/>
            <person name="Alexander A."/>
            <person name="An P."/>
            <person name="Anderson E."/>
            <person name="Anderson S."/>
            <person name="Arachi H."/>
            <person name="Azer M."/>
            <person name="Bachantsang P."/>
            <person name="Barry A."/>
            <person name="Bayul T."/>
            <person name="Berlin A."/>
            <person name="Bessette D."/>
            <person name="Bloom T."/>
            <person name="Blye J."/>
            <person name="Boguslavskiy L."/>
            <person name="Bonnet C."/>
            <person name="Boukhgalter B."/>
            <person name="Bourzgui I."/>
            <person name="Brown A."/>
            <person name="Cahill P."/>
            <person name="Channer S."/>
            <person name="Cheshatsang Y."/>
            <person name="Chuda L."/>
            <person name="Citroen M."/>
            <person name="Collymore A."/>
            <person name="Cooke P."/>
            <person name="Costello M."/>
            <person name="D'Aco K."/>
            <person name="Daza R."/>
            <person name="De Haan G."/>
            <person name="DeGray S."/>
            <person name="DeMaso C."/>
            <person name="Dhargay N."/>
            <person name="Dooley K."/>
            <person name="Dooley E."/>
            <person name="Doricent M."/>
            <person name="Dorje P."/>
            <person name="Dorjee K."/>
            <person name="Dupes A."/>
            <person name="Elong R."/>
            <person name="Falk J."/>
            <person name="Farina A."/>
            <person name="Faro S."/>
            <person name="Ferguson D."/>
            <person name="Fisher S."/>
            <person name="Foley C.D."/>
            <person name="Franke A."/>
            <person name="Friedrich D."/>
            <person name="Gadbois L."/>
            <person name="Gearin G."/>
            <person name="Gearin C.R."/>
            <person name="Giannoukos G."/>
            <person name="Goode T."/>
            <person name="Graham J."/>
            <person name="Grandbois E."/>
            <person name="Grewal S."/>
            <person name="Gyaltsen K."/>
            <person name="Hafez N."/>
            <person name="Hagos B."/>
            <person name="Hall J."/>
            <person name="Henson C."/>
            <person name="Hollinger A."/>
            <person name="Honan T."/>
            <person name="Huard M.D."/>
            <person name="Hughes L."/>
            <person name="Hurhula B."/>
            <person name="Husby M.E."/>
            <person name="Kamat A."/>
            <person name="Kanga B."/>
            <person name="Kashin S."/>
            <person name="Khazanovich D."/>
            <person name="Kisner P."/>
            <person name="Lance K."/>
            <person name="Lara M."/>
            <person name="Lee W."/>
            <person name="Lennon N."/>
            <person name="Letendre F."/>
            <person name="LeVine R."/>
            <person name="Lipovsky A."/>
            <person name="Liu X."/>
            <person name="Liu J."/>
            <person name="Liu S."/>
            <person name="Lokyitsang T."/>
            <person name="Lokyitsang Y."/>
            <person name="Lubonja R."/>
            <person name="Lui A."/>
            <person name="MacDonald P."/>
            <person name="Magnisalis V."/>
            <person name="Maru K."/>
            <person name="Matthews C."/>
            <person name="McCusker W."/>
            <person name="McDonough S."/>
            <person name="Mehta T."/>
            <person name="Meldrim J."/>
            <person name="Meneus L."/>
            <person name="Mihai O."/>
            <person name="Mihalev A."/>
            <person name="Mihova T."/>
            <person name="Mittelman R."/>
            <person name="Mlenga V."/>
            <person name="Montmayeur A."/>
            <person name="Mulrain L."/>
            <person name="Navidi A."/>
            <person name="Naylor J."/>
            <person name="Negash T."/>
            <person name="Nguyen T."/>
            <person name="Nguyen N."/>
            <person name="Nicol R."/>
            <person name="Norbu C."/>
            <person name="Norbu N."/>
            <person name="Novod N."/>
            <person name="O'Neill B."/>
            <person name="Osman S."/>
            <person name="Markiewicz E."/>
            <person name="Oyono O.L."/>
            <person name="Patti C."/>
            <person name="Phunkhang P."/>
            <person name="Pierre F."/>
            <person name="Priest M."/>
            <person name="Raghuraman S."/>
            <person name="Rege F."/>
            <person name="Reyes R."/>
            <person name="Rise C."/>
            <person name="Rogov P."/>
            <person name="Ross K."/>
            <person name="Ryan E."/>
            <person name="Settipalli S."/>
            <person name="Shea T."/>
            <person name="Sherpa N."/>
            <person name="Shi L."/>
            <person name="Shih D."/>
            <person name="Sparrow T."/>
            <person name="Spaulding J."/>
            <person name="Stalker J."/>
            <person name="Stange-Thomann N."/>
            <person name="Stavropoulos S."/>
            <person name="Stone C."/>
            <person name="Strader C."/>
            <person name="Tesfaye S."/>
            <person name="Thomson T."/>
            <person name="Thoulutsang Y."/>
            <person name="Thoulutsang D."/>
            <person name="Topham K."/>
            <person name="Topping I."/>
            <person name="Tsamla T."/>
            <person name="Vassiliev H."/>
            <person name="Vo A."/>
            <person name="Wangchuk T."/>
            <person name="Wangdi T."/>
            <person name="Weiand M."/>
            <person name="Wilkinson J."/>
            <person name="Wilson A."/>
            <person name="Yadav S."/>
            <person name="Young G."/>
            <person name="Yu Q."/>
            <person name="Zembek L."/>
            <person name="Zhong D."/>
            <person name="Zimmer A."/>
            <person name="Zwirko Z."/>
            <person name="Jaffe D.B."/>
            <person name="Alvarez P."/>
            <person name="Brockman W."/>
            <person name="Butler J."/>
            <person name="Chin C."/>
            <person name="Gnerre S."/>
            <person name="Grabherr M."/>
            <person name="Kleber M."/>
            <person name="Mauceli E."/>
            <person name="MacCallum I."/>
        </authorList>
    </citation>
    <scope>NUCLEOTIDE SEQUENCE [LARGE SCALE GENOMIC DNA]</scope>
    <source>
        <strain evidence="4">Tucson 15287-2541.00</strain>
    </source>
</reference>
<sequence>MSVVMMLALAVMKLPWGGNLLNSSGFRLKVPKSQHSSCQREPCNKKFQQQLQLEQKQHQQQQLKLQQLQQRQTGQKRLQQQQCQQCNHGNDNPLMHVLQQKAVQIGEMNKKMDALLSLLYSLVSTKSFNNHAAVPVQAPQSSCVENMDDNEMTYESFVGNVNDIADE</sequence>
<dbReference type="Proteomes" id="UP000001070">
    <property type="component" value="Unassembled WGS sequence"/>
</dbReference>
<keyword evidence="2" id="KW-0732">Signal</keyword>
<accession>B4K2C0</accession>
<name>B4K2C0_DROGR</name>
<evidence type="ECO:0000313" key="3">
    <source>
        <dbReference type="EMBL" id="EDW05175.1"/>
    </source>
</evidence>
<gene>
    <name evidence="3" type="primary">Dgri\GH11771</name>
    <name evidence="3" type="ORF">Dgri_GH11771</name>
</gene>
<evidence type="ECO:0000313" key="4">
    <source>
        <dbReference type="Proteomes" id="UP000001070"/>
    </source>
</evidence>
<proteinExistence type="predicted"/>
<evidence type="ECO:0000256" key="1">
    <source>
        <dbReference type="SAM" id="Coils"/>
    </source>
</evidence>
<dbReference type="HOGENOM" id="CLU_1596235_0_0_1"/>
<organism evidence="4">
    <name type="scientific">Drosophila grimshawi</name>
    <name type="common">Hawaiian fruit fly</name>
    <name type="synonym">Idiomyia grimshawi</name>
    <dbReference type="NCBI Taxonomy" id="7222"/>
    <lineage>
        <taxon>Eukaryota</taxon>
        <taxon>Metazoa</taxon>
        <taxon>Ecdysozoa</taxon>
        <taxon>Arthropoda</taxon>
        <taxon>Hexapoda</taxon>
        <taxon>Insecta</taxon>
        <taxon>Pterygota</taxon>
        <taxon>Neoptera</taxon>
        <taxon>Endopterygota</taxon>
        <taxon>Diptera</taxon>
        <taxon>Brachycera</taxon>
        <taxon>Muscomorpha</taxon>
        <taxon>Ephydroidea</taxon>
        <taxon>Drosophilidae</taxon>
        <taxon>Drosophila</taxon>
        <taxon>Hawaiian Drosophila</taxon>
    </lineage>
</organism>
<dbReference type="InParanoid" id="B4K2C0"/>